<reference evidence="2 3" key="1">
    <citation type="submission" date="2024-06" db="EMBL/GenBank/DDBJ databases">
        <title>The Natural Products Discovery Center: Release of the First 8490 Sequenced Strains for Exploring Actinobacteria Biosynthetic Diversity.</title>
        <authorList>
            <person name="Kalkreuter E."/>
            <person name="Kautsar S.A."/>
            <person name="Yang D."/>
            <person name="Bader C.D."/>
            <person name="Teijaro C.N."/>
            <person name="Fluegel L."/>
            <person name="Davis C.M."/>
            <person name="Simpson J.R."/>
            <person name="Lauterbach L."/>
            <person name="Steele A.D."/>
            <person name="Gui C."/>
            <person name="Meng S."/>
            <person name="Li G."/>
            <person name="Viehrig K."/>
            <person name="Ye F."/>
            <person name="Su P."/>
            <person name="Kiefer A.F."/>
            <person name="Nichols A."/>
            <person name="Cepeda A.J."/>
            <person name="Yan W."/>
            <person name="Fan B."/>
            <person name="Jiang Y."/>
            <person name="Adhikari A."/>
            <person name="Zheng C.-J."/>
            <person name="Schuster L."/>
            <person name="Cowan T.M."/>
            <person name="Smanski M.J."/>
            <person name="Chevrette M.G."/>
            <person name="De Carvalho L.P.S."/>
            <person name="Shen B."/>
        </authorList>
    </citation>
    <scope>NUCLEOTIDE SEQUENCE [LARGE SCALE GENOMIC DNA]</scope>
    <source>
        <strain evidence="2 3">NPDC047833</strain>
    </source>
</reference>
<dbReference type="EMBL" id="JBEYRS010000001">
    <property type="protein sequence ID" value="MEW2360545.1"/>
    <property type="molecule type" value="Genomic_DNA"/>
</dbReference>
<comment type="caution">
    <text evidence="2">The sequence shown here is derived from an EMBL/GenBank/DDBJ whole genome shotgun (WGS) entry which is preliminary data.</text>
</comment>
<sequence length="324" mass="35823">MKVRAGGSALAGLVLVVCGVVVAVFSDDALPGYAGESGVPRVTSERDLPELPLAAQELSDRDHERMVRAQAHLVQQCMRSYGFADFPLNPGRPAPMSQQVTMTAVSVSPYGIFDLGQARRWGYGFDPRRTAEWDAEAGPKGRAPTQREDEVLTGYGTPVGGKAGERGREVPEGGCDAEGARRLMEGVEDEERLLGYASRRTQEIDRAVAKDERVRRAFRDWSRCVEGKGFKEYESPVAAFHDKAWRAGRKDGNTWRGERELGTAVADVECKKKLNTVGVWWAVSNEKQRAEMRDNKAKYAAVREDRDRVRATVREALGEAPPEK</sequence>
<evidence type="ECO:0000313" key="3">
    <source>
        <dbReference type="Proteomes" id="UP001553843"/>
    </source>
</evidence>
<evidence type="ECO:0000313" key="2">
    <source>
        <dbReference type="EMBL" id="MEW2360545.1"/>
    </source>
</evidence>
<proteinExistence type="predicted"/>
<dbReference type="Proteomes" id="UP001553843">
    <property type="component" value="Unassembled WGS sequence"/>
</dbReference>
<gene>
    <name evidence="2" type="ORF">AB0887_01030</name>
</gene>
<dbReference type="RefSeq" id="WP_359776974.1">
    <property type="nucleotide sequence ID" value="NZ_JBEYRR010000003.1"/>
</dbReference>
<evidence type="ECO:0000256" key="1">
    <source>
        <dbReference type="SAM" id="MobiDB-lite"/>
    </source>
</evidence>
<accession>A0ABV3LM50</accession>
<name>A0ABV3LM50_9ACTN</name>
<feature type="region of interest" description="Disordered" evidence="1">
    <location>
        <begin position="152"/>
        <end position="176"/>
    </location>
</feature>
<organism evidence="2 3">
    <name type="scientific">Streptomyces huasconensis</name>
    <dbReference type="NCBI Taxonomy" id="1854574"/>
    <lineage>
        <taxon>Bacteria</taxon>
        <taxon>Bacillati</taxon>
        <taxon>Actinomycetota</taxon>
        <taxon>Actinomycetes</taxon>
        <taxon>Kitasatosporales</taxon>
        <taxon>Streptomycetaceae</taxon>
        <taxon>Streptomyces</taxon>
    </lineage>
</organism>
<keyword evidence="3" id="KW-1185">Reference proteome</keyword>
<protein>
    <submittedName>
        <fullName evidence="2">Uncharacterized protein</fullName>
    </submittedName>
</protein>